<organism evidence="1 2">
    <name type="scientific">Cryomorpha ignava</name>
    <dbReference type="NCBI Taxonomy" id="101383"/>
    <lineage>
        <taxon>Bacteria</taxon>
        <taxon>Pseudomonadati</taxon>
        <taxon>Bacteroidota</taxon>
        <taxon>Flavobacteriia</taxon>
        <taxon>Flavobacteriales</taxon>
        <taxon>Cryomorphaceae</taxon>
        <taxon>Cryomorpha</taxon>
    </lineage>
</organism>
<accession>A0A7K3WXJ1</accession>
<evidence type="ECO:0000313" key="2">
    <source>
        <dbReference type="Proteomes" id="UP000486602"/>
    </source>
</evidence>
<name>A0A7K3WXJ1_9FLAO</name>
<dbReference type="EMBL" id="JAAGVY010000061">
    <property type="protein sequence ID" value="NEN25572.1"/>
    <property type="molecule type" value="Genomic_DNA"/>
</dbReference>
<keyword evidence="2" id="KW-1185">Reference proteome</keyword>
<comment type="caution">
    <text evidence="1">The sequence shown here is derived from an EMBL/GenBank/DDBJ whole genome shotgun (WGS) entry which is preliminary data.</text>
</comment>
<proteinExistence type="predicted"/>
<dbReference type="Proteomes" id="UP000486602">
    <property type="component" value="Unassembled WGS sequence"/>
</dbReference>
<reference evidence="1 2" key="1">
    <citation type="submission" date="2020-02" db="EMBL/GenBank/DDBJ databases">
        <title>Out from the shadows clarifying the taxonomy of the family Cryomorphaceae and related taxa by utilizing the GTDB taxonomic framework.</title>
        <authorList>
            <person name="Bowman J.P."/>
        </authorList>
    </citation>
    <scope>NUCLEOTIDE SEQUENCE [LARGE SCALE GENOMIC DNA]</scope>
    <source>
        <strain evidence="1 2">QSSC 1-22</strain>
    </source>
</reference>
<gene>
    <name evidence="1" type="ORF">G3O08_18935</name>
</gene>
<sequence length="50" mass="6186">MKKLKLKSLSKKIDLYDDGFDNESIQREKKRLKPIKRIRKQDIDRFDDEY</sequence>
<evidence type="ECO:0000313" key="1">
    <source>
        <dbReference type="EMBL" id="NEN25572.1"/>
    </source>
</evidence>
<dbReference type="RefSeq" id="WP_163287022.1">
    <property type="nucleotide sequence ID" value="NZ_JAAGVY010000061.1"/>
</dbReference>
<protein>
    <submittedName>
        <fullName evidence="1">Uncharacterized protein</fullName>
    </submittedName>
</protein>
<dbReference type="AlphaFoldDB" id="A0A7K3WXJ1"/>